<dbReference type="HAMAP" id="MF_00270">
    <property type="entry name" value="Ribosomal_bS18"/>
    <property type="match status" value="1"/>
</dbReference>
<evidence type="ECO:0000313" key="6">
    <source>
        <dbReference type="EMBL" id="OHA18746.1"/>
    </source>
</evidence>
<dbReference type="GO" id="GO:0070181">
    <property type="term" value="F:small ribosomal subunit rRNA binding"/>
    <property type="evidence" value="ECO:0007669"/>
    <property type="project" value="TreeGrafter"/>
</dbReference>
<dbReference type="PANTHER" id="PTHR13479:SF40">
    <property type="entry name" value="SMALL RIBOSOMAL SUBUNIT PROTEIN BS18M"/>
    <property type="match status" value="1"/>
</dbReference>
<dbReference type="NCBIfam" id="TIGR00165">
    <property type="entry name" value="S18"/>
    <property type="match status" value="1"/>
</dbReference>
<keyword evidence="4" id="KW-0699">rRNA-binding</keyword>
<keyword evidence="4" id="KW-0694">RNA-binding</keyword>
<keyword evidence="2 4" id="KW-0689">Ribosomal protein</keyword>
<evidence type="ECO:0000313" key="7">
    <source>
        <dbReference type="Proteomes" id="UP000178873"/>
    </source>
</evidence>
<dbReference type="InterPro" id="IPR001648">
    <property type="entry name" value="Ribosomal_bS18"/>
</dbReference>
<dbReference type="EMBL" id="MHRF01000001">
    <property type="protein sequence ID" value="OHA18746.1"/>
    <property type="molecule type" value="Genomic_DNA"/>
</dbReference>
<dbReference type="Pfam" id="PF01084">
    <property type="entry name" value="Ribosomal_S18"/>
    <property type="match status" value="1"/>
</dbReference>
<dbReference type="PANTHER" id="PTHR13479">
    <property type="entry name" value="30S RIBOSOMAL PROTEIN S18"/>
    <property type="match status" value="1"/>
</dbReference>
<dbReference type="Proteomes" id="UP000178873">
    <property type="component" value="Unassembled WGS sequence"/>
</dbReference>
<evidence type="ECO:0000256" key="1">
    <source>
        <dbReference type="ARBA" id="ARBA00005589"/>
    </source>
</evidence>
<sequence>MTISNTPNFSAIQHVDYKDVEMLKNFLNPYGRIISRKRTGVSATLQRQVALAVKRARFLGLLPYTAR</sequence>
<evidence type="ECO:0000256" key="5">
    <source>
        <dbReference type="RuleBase" id="RU003910"/>
    </source>
</evidence>
<dbReference type="STRING" id="1802301.A2664_04540"/>
<dbReference type="InterPro" id="IPR036870">
    <property type="entry name" value="Ribosomal_bS18_sf"/>
</dbReference>
<comment type="subunit">
    <text evidence="4">Part of the 30S ribosomal subunit. Forms a tight heterodimer with protein bS6.</text>
</comment>
<comment type="caution">
    <text evidence="6">The sequence shown here is derived from an EMBL/GenBank/DDBJ whole genome shotgun (WGS) entry which is preliminary data.</text>
</comment>
<keyword evidence="3 4" id="KW-0687">Ribonucleoprotein</keyword>
<accession>A0A1G2M4A5</accession>
<dbReference type="GO" id="GO:0003735">
    <property type="term" value="F:structural constituent of ribosome"/>
    <property type="evidence" value="ECO:0007669"/>
    <property type="project" value="InterPro"/>
</dbReference>
<gene>
    <name evidence="4" type="primary">rpsR</name>
    <name evidence="6" type="ORF">A2664_04540</name>
</gene>
<evidence type="ECO:0000256" key="3">
    <source>
        <dbReference type="ARBA" id="ARBA00023274"/>
    </source>
</evidence>
<dbReference type="Gene3D" id="4.10.640.10">
    <property type="entry name" value="Ribosomal protein S18"/>
    <property type="match status" value="1"/>
</dbReference>
<dbReference type="AlphaFoldDB" id="A0A1G2M4A5"/>
<comment type="function">
    <text evidence="4">Binds as a heterodimer with protein bS6 to the central domain of the 16S rRNA, where it helps stabilize the platform of the 30S subunit.</text>
</comment>
<dbReference type="PRINTS" id="PR00974">
    <property type="entry name" value="RIBOSOMALS18"/>
</dbReference>
<proteinExistence type="inferred from homology"/>
<protein>
    <recommendedName>
        <fullName evidence="4">Small ribosomal subunit protein bS18</fullName>
    </recommendedName>
</protein>
<evidence type="ECO:0000256" key="2">
    <source>
        <dbReference type="ARBA" id="ARBA00022980"/>
    </source>
</evidence>
<reference evidence="6 7" key="1">
    <citation type="journal article" date="2016" name="Nat. Commun.">
        <title>Thousands of microbial genomes shed light on interconnected biogeochemical processes in an aquifer system.</title>
        <authorList>
            <person name="Anantharaman K."/>
            <person name="Brown C.T."/>
            <person name="Hug L.A."/>
            <person name="Sharon I."/>
            <person name="Castelle C.J."/>
            <person name="Probst A.J."/>
            <person name="Thomas B.C."/>
            <person name="Singh A."/>
            <person name="Wilkins M.J."/>
            <person name="Karaoz U."/>
            <person name="Brodie E.L."/>
            <person name="Williams K.H."/>
            <person name="Hubbard S.S."/>
            <person name="Banfield J.F."/>
        </authorList>
    </citation>
    <scope>NUCLEOTIDE SEQUENCE [LARGE SCALE GENOMIC DNA]</scope>
</reference>
<comment type="similarity">
    <text evidence="1 4 5">Belongs to the bacterial ribosomal protein bS18 family.</text>
</comment>
<name>A0A1G2M4A5_9BACT</name>
<evidence type="ECO:0000256" key="4">
    <source>
        <dbReference type="HAMAP-Rule" id="MF_00270"/>
    </source>
</evidence>
<dbReference type="SUPFAM" id="SSF46911">
    <property type="entry name" value="Ribosomal protein S18"/>
    <property type="match status" value="1"/>
</dbReference>
<dbReference type="GO" id="GO:0006412">
    <property type="term" value="P:translation"/>
    <property type="evidence" value="ECO:0007669"/>
    <property type="project" value="UniProtKB-UniRule"/>
</dbReference>
<dbReference type="GO" id="GO:0022627">
    <property type="term" value="C:cytosolic small ribosomal subunit"/>
    <property type="evidence" value="ECO:0007669"/>
    <property type="project" value="TreeGrafter"/>
</dbReference>
<organism evidence="6 7">
    <name type="scientific">Candidatus Taylorbacteria bacterium RIFCSPHIGHO2_01_FULL_46_22b</name>
    <dbReference type="NCBI Taxonomy" id="1802301"/>
    <lineage>
        <taxon>Bacteria</taxon>
        <taxon>Candidatus Tayloriibacteriota</taxon>
    </lineage>
</organism>